<accession>A0ABT7MQA9</accession>
<evidence type="ECO:0000313" key="1">
    <source>
        <dbReference type="EMBL" id="MDL5377340.1"/>
    </source>
</evidence>
<dbReference type="Proteomes" id="UP001230807">
    <property type="component" value="Unassembled WGS sequence"/>
</dbReference>
<name>A0ABT7MQA9_9BACL</name>
<dbReference type="EMBL" id="JASWER010000007">
    <property type="protein sequence ID" value="MDL5377340.1"/>
    <property type="molecule type" value="Genomic_DNA"/>
</dbReference>
<reference evidence="1 2" key="1">
    <citation type="submission" date="2023-06" db="EMBL/GenBank/DDBJ databases">
        <title>Influencing factors and mechanism of Cr(VI) reduction by facultative anaerobic Exiguobacterium sp. PY14.</title>
        <authorList>
            <person name="Zou L."/>
        </authorList>
    </citation>
    <scope>NUCLEOTIDE SEQUENCE [LARGE SCALE GENOMIC DNA]</scope>
    <source>
        <strain evidence="1 2">PY14</strain>
    </source>
</reference>
<comment type="caution">
    <text evidence="1">The sequence shown here is derived from an EMBL/GenBank/DDBJ whole genome shotgun (WGS) entry which is preliminary data.</text>
</comment>
<dbReference type="RefSeq" id="WP_021067721.1">
    <property type="nucleotide sequence ID" value="NZ_CP183077.1"/>
</dbReference>
<proteinExistence type="predicted"/>
<keyword evidence="2" id="KW-1185">Reference proteome</keyword>
<evidence type="ECO:0000313" key="2">
    <source>
        <dbReference type="Proteomes" id="UP001230807"/>
    </source>
</evidence>
<gene>
    <name evidence="1" type="ORF">QR695_10020</name>
</gene>
<sequence>MKGNEQGVTFWEICLSLALLLAWVGVVAPFIEAATERVERLETTVRTYERLQGEVLRDAANPSGRQTICDGDLCLPTL</sequence>
<evidence type="ECO:0008006" key="3">
    <source>
        <dbReference type="Google" id="ProtNLM"/>
    </source>
</evidence>
<protein>
    <recommendedName>
        <fullName evidence="3">Prepilin-type N-terminal cleavage/methylation domain-containing protein</fullName>
    </recommendedName>
</protein>
<organism evidence="1 2">
    <name type="scientific">Exiguobacterium mexicanum</name>
    <dbReference type="NCBI Taxonomy" id="340146"/>
    <lineage>
        <taxon>Bacteria</taxon>
        <taxon>Bacillati</taxon>
        <taxon>Bacillota</taxon>
        <taxon>Bacilli</taxon>
        <taxon>Bacillales</taxon>
        <taxon>Bacillales Family XII. Incertae Sedis</taxon>
        <taxon>Exiguobacterium</taxon>
    </lineage>
</organism>